<keyword evidence="5" id="KW-0479">Metal-binding</keyword>
<keyword evidence="4" id="KW-0816">Tricarboxylic acid cycle</keyword>
<dbReference type="PANTHER" id="PTHR11822:SF21">
    <property type="entry name" value="ISOCITRATE DEHYDROGENASE [NADP], MITOCHONDRIAL"/>
    <property type="match status" value="1"/>
</dbReference>
<reference evidence="10 11" key="1">
    <citation type="journal article" date="2018" name="Nat. Genet.">
        <title>The Rosa genome provides new insights in the design of modern roses.</title>
        <authorList>
            <person name="Bendahmane M."/>
        </authorList>
    </citation>
    <scope>NUCLEOTIDE SEQUENCE [LARGE SCALE GENOMIC DNA]</scope>
    <source>
        <strain evidence="11">cv. Old Blush</strain>
    </source>
</reference>
<evidence type="ECO:0000256" key="5">
    <source>
        <dbReference type="ARBA" id="ARBA00022723"/>
    </source>
</evidence>
<dbReference type="SMART" id="SM01329">
    <property type="entry name" value="Iso_dh"/>
    <property type="match status" value="1"/>
</dbReference>
<evidence type="ECO:0000256" key="6">
    <source>
        <dbReference type="ARBA" id="ARBA00022842"/>
    </source>
</evidence>
<keyword evidence="7 10" id="KW-0560">Oxidoreductase</keyword>
<evidence type="ECO:0000259" key="9">
    <source>
        <dbReference type="SMART" id="SM01329"/>
    </source>
</evidence>
<dbReference type="GO" id="GO:0005739">
    <property type="term" value="C:mitochondrion"/>
    <property type="evidence" value="ECO:0007669"/>
    <property type="project" value="TreeGrafter"/>
</dbReference>
<evidence type="ECO:0000256" key="8">
    <source>
        <dbReference type="ARBA" id="ARBA00023211"/>
    </source>
</evidence>
<accession>A0A2P6S7Q9</accession>
<evidence type="ECO:0000256" key="2">
    <source>
        <dbReference type="ARBA" id="ARBA00001946"/>
    </source>
</evidence>
<organism evidence="10 11">
    <name type="scientific">Rosa chinensis</name>
    <name type="common">China rose</name>
    <dbReference type="NCBI Taxonomy" id="74649"/>
    <lineage>
        <taxon>Eukaryota</taxon>
        <taxon>Viridiplantae</taxon>
        <taxon>Streptophyta</taxon>
        <taxon>Embryophyta</taxon>
        <taxon>Tracheophyta</taxon>
        <taxon>Spermatophyta</taxon>
        <taxon>Magnoliopsida</taxon>
        <taxon>eudicotyledons</taxon>
        <taxon>Gunneridae</taxon>
        <taxon>Pentapetalae</taxon>
        <taxon>rosids</taxon>
        <taxon>fabids</taxon>
        <taxon>Rosales</taxon>
        <taxon>Rosaceae</taxon>
        <taxon>Rosoideae</taxon>
        <taxon>Rosoideae incertae sedis</taxon>
        <taxon>Rosa</taxon>
    </lineage>
</organism>
<dbReference type="GO" id="GO:0006102">
    <property type="term" value="P:isocitrate metabolic process"/>
    <property type="evidence" value="ECO:0007669"/>
    <property type="project" value="InterPro"/>
</dbReference>
<feature type="domain" description="Isopropylmalate dehydrogenase-like" evidence="9">
    <location>
        <begin position="1"/>
        <end position="311"/>
    </location>
</feature>
<evidence type="ECO:0000256" key="1">
    <source>
        <dbReference type="ARBA" id="ARBA00001936"/>
    </source>
</evidence>
<evidence type="ECO:0000256" key="4">
    <source>
        <dbReference type="ARBA" id="ARBA00022532"/>
    </source>
</evidence>
<evidence type="ECO:0000256" key="7">
    <source>
        <dbReference type="ARBA" id="ARBA00023002"/>
    </source>
</evidence>
<keyword evidence="6" id="KW-0460">Magnesium</keyword>
<proteinExistence type="inferred from homology"/>
<dbReference type="GO" id="GO:0006739">
    <property type="term" value="P:NADP+ metabolic process"/>
    <property type="evidence" value="ECO:0007669"/>
    <property type="project" value="TreeGrafter"/>
</dbReference>
<comment type="cofactor">
    <cofactor evidence="1">
        <name>Mn(2+)</name>
        <dbReference type="ChEBI" id="CHEBI:29035"/>
    </cofactor>
</comment>
<dbReference type="AlphaFoldDB" id="A0A2P6S7Q9"/>
<name>A0A2P6S7Q9_ROSCH</name>
<dbReference type="GO" id="GO:0004450">
    <property type="term" value="F:isocitrate dehydrogenase (NADP+) activity"/>
    <property type="evidence" value="ECO:0007669"/>
    <property type="project" value="UniProtKB-EC"/>
</dbReference>
<dbReference type="InterPro" id="IPR004790">
    <property type="entry name" value="Isocitrate_DH_NADP"/>
</dbReference>
<gene>
    <name evidence="10" type="ORF">RchiOBHm_Chr1g0316931</name>
</gene>
<evidence type="ECO:0000256" key="3">
    <source>
        <dbReference type="ARBA" id="ARBA00007769"/>
    </source>
</evidence>
<dbReference type="GO" id="GO:0006099">
    <property type="term" value="P:tricarboxylic acid cycle"/>
    <property type="evidence" value="ECO:0007669"/>
    <property type="project" value="UniProtKB-KW"/>
</dbReference>
<dbReference type="Proteomes" id="UP000238479">
    <property type="component" value="Chromosome 1"/>
</dbReference>
<comment type="cofactor">
    <cofactor evidence="2">
        <name>Mg(2+)</name>
        <dbReference type="ChEBI" id="CHEBI:18420"/>
    </cofactor>
</comment>
<dbReference type="Gramene" id="PRQ54730">
    <property type="protein sequence ID" value="PRQ54730"/>
    <property type="gene ID" value="RchiOBHm_Chr1g0316931"/>
</dbReference>
<keyword evidence="11" id="KW-1185">Reference proteome</keyword>
<dbReference type="EMBL" id="PDCK01000039">
    <property type="protein sequence ID" value="PRQ54730.1"/>
    <property type="molecule type" value="Genomic_DNA"/>
</dbReference>
<dbReference type="InterPro" id="IPR024084">
    <property type="entry name" value="IsoPropMal-DH-like_dom"/>
</dbReference>
<dbReference type="Pfam" id="PF00180">
    <property type="entry name" value="Iso_dh"/>
    <property type="match status" value="2"/>
</dbReference>
<evidence type="ECO:0000313" key="11">
    <source>
        <dbReference type="Proteomes" id="UP000238479"/>
    </source>
</evidence>
<dbReference type="GO" id="GO:0046872">
    <property type="term" value="F:metal ion binding"/>
    <property type="evidence" value="ECO:0007669"/>
    <property type="project" value="UniProtKB-KW"/>
</dbReference>
<evidence type="ECO:0000313" key="10">
    <source>
        <dbReference type="EMBL" id="PRQ54730.1"/>
    </source>
</evidence>
<keyword evidence="8" id="KW-0464">Manganese</keyword>
<dbReference type="SUPFAM" id="SSF53659">
    <property type="entry name" value="Isocitrate/Isopropylmalate dehydrogenase-like"/>
    <property type="match status" value="1"/>
</dbReference>
<comment type="similarity">
    <text evidence="3">Belongs to the isocitrate and isopropylmalate dehydrogenases family.</text>
</comment>
<dbReference type="Gene3D" id="3.40.718.10">
    <property type="entry name" value="Isopropylmalate Dehydrogenase"/>
    <property type="match status" value="1"/>
</dbReference>
<sequence>MDGDEMTRIFWKSIKDKLIFPFLDWDIKYFDLGLTHRDATMIKLPLKRTDSLQEHSLPHWTKPICIGKHAFGDQYRATDTVIKGPGKLKLLFVPEGKDEMTELELHNFTGEGGVAIAMHNTDESICAFVEASMNTAYEKKVASYNSTKNTLLNKYDGRFKDIFQEVYDALWKSKYEAAGIWYEHHLIDDMVAYAFKSEGGYVWASKNYDGDVQSDFLAQEAEPVHGAVTRHYRVHQKSGETSTNSIASIFVWTRELEHKAKLDDNFTQTLEEACIETVESGKMTKDLALVLNGPNLARNHYLNTEEFIDVVAAELNAKLS</sequence>
<dbReference type="PANTHER" id="PTHR11822">
    <property type="entry name" value="NADP-SPECIFIC ISOCITRATE DEHYDROGENASE"/>
    <property type="match status" value="1"/>
</dbReference>
<dbReference type="EC" id="1.1.1.42" evidence="10"/>
<protein>
    <submittedName>
        <fullName evidence="10">Putative isocitrate dehydrogenase (NADP(+))</fullName>
        <ecNumber evidence="10">1.1.1.42</ecNumber>
    </submittedName>
</protein>
<dbReference type="STRING" id="74649.A0A2P6S7Q9"/>
<comment type="caution">
    <text evidence="10">The sequence shown here is derived from an EMBL/GenBank/DDBJ whole genome shotgun (WGS) entry which is preliminary data.</text>
</comment>